<gene>
    <name evidence="6" type="ORF">MAR_014800</name>
</gene>
<reference evidence="6" key="1">
    <citation type="submission" date="2022-11" db="EMBL/GenBank/DDBJ databases">
        <title>Centuries of genome instability and evolution in soft-shell clam transmissible cancer (bioRxiv).</title>
        <authorList>
            <person name="Hart S.F.M."/>
            <person name="Yonemitsu M.A."/>
            <person name="Giersch R.M."/>
            <person name="Beal B.F."/>
            <person name="Arriagada G."/>
            <person name="Davis B.W."/>
            <person name="Ostrander E.A."/>
            <person name="Goff S.P."/>
            <person name="Metzger M.J."/>
        </authorList>
    </citation>
    <scope>NUCLEOTIDE SEQUENCE</scope>
    <source>
        <strain evidence="6">MELC-2E11</strain>
        <tissue evidence="6">Siphon/mantle</tissue>
    </source>
</reference>
<dbReference type="EMBL" id="CP111023">
    <property type="protein sequence ID" value="WAR20826.1"/>
    <property type="molecule type" value="Genomic_DNA"/>
</dbReference>
<comment type="subcellular location">
    <subcellularLocation>
        <location evidence="1">Late endosome</location>
    </subcellularLocation>
</comment>
<organism evidence="6 7">
    <name type="scientific">Mya arenaria</name>
    <name type="common">Soft-shell clam</name>
    <dbReference type="NCBI Taxonomy" id="6604"/>
    <lineage>
        <taxon>Eukaryota</taxon>
        <taxon>Metazoa</taxon>
        <taxon>Spiralia</taxon>
        <taxon>Lophotrochozoa</taxon>
        <taxon>Mollusca</taxon>
        <taxon>Bivalvia</taxon>
        <taxon>Autobranchia</taxon>
        <taxon>Heteroconchia</taxon>
        <taxon>Euheterodonta</taxon>
        <taxon>Imparidentia</taxon>
        <taxon>Neoheterodontei</taxon>
        <taxon>Myida</taxon>
        <taxon>Myoidea</taxon>
        <taxon>Myidae</taxon>
        <taxon>Mya</taxon>
    </lineage>
</organism>
<dbReference type="Pfam" id="PF08616">
    <property type="entry name" value="SPA"/>
    <property type="match status" value="1"/>
</dbReference>
<evidence type="ECO:0000313" key="6">
    <source>
        <dbReference type="EMBL" id="WAR20826.1"/>
    </source>
</evidence>
<dbReference type="PROSITE" id="PS50211">
    <property type="entry name" value="DENN"/>
    <property type="match status" value="1"/>
</dbReference>
<keyword evidence="7" id="KW-1185">Reference proteome</keyword>
<evidence type="ECO:0000256" key="1">
    <source>
        <dbReference type="ARBA" id="ARBA00004603"/>
    </source>
</evidence>
<dbReference type="InterPro" id="IPR037516">
    <property type="entry name" value="Tripartite_DENN"/>
</dbReference>
<comment type="similarity">
    <text evidence="2">Belongs to the DENND10 family.</text>
</comment>
<name>A0ABY7FJA0_MYAAR</name>
<dbReference type="PANTHER" id="PTHR28544">
    <property type="entry name" value="PROTEIN FAM45A-RELATED"/>
    <property type="match status" value="1"/>
</dbReference>
<protein>
    <submittedName>
        <fullName evidence="6">DEN10-like protein</fullName>
    </submittedName>
</protein>
<proteinExistence type="inferred from homology"/>
<dbReference type="InterPro" id="IPR042431">
    <property type="entry name" value="FAM45"/>
</dbReference>
<evidence type="ECO:0000313" key="7">
    <source>
        <dbReference type="Proteomes" id="UP001164746"/>
    </source>
</evidence>
<accession>A0ABY7FJA0</accession>
<dbReference type="Proteomes" id="UP001164746">
    <property type="component" value="Chromosome 12"/>
</dbReference>
<dbReference type="PANTHER" id="PTHR28544:SF1">
    <property type="entry name" value="DENN DOMAIN-CONTAINING PROTEIN 10-RELATED"/>
    <property type="match status" value="1"/>
</dbReference>
<keyword evidence="3" id="KW-0344">Guanine-nucleotide releasing factor</keyword>
<feature type="domain" description="UDENN" evidence="5">
    <location>
        <begin position="1"/>
        <end position="343"/>
    </location>
</feature>
<evidence type="ECO:0000259" key="5">
    <source>
        <dbReference type="PROSITE" id="PS50211"/>
    </source>
</evidence>
<evidence type="ECO:0000256" key="4">
    <source>
        <dbReference type="ARBA" id="ARBA00022753"/>
    </source>
</evidence>
<sequence>MAALCDLLRCGLIGKKDTNDDTLWTWSYPSVTEAQRDLFMRKCSLSSKSEHALPFLYNQTDRQWYYIYTHTTQETDNLPKVKAFSLVIMAKDFNPEKYEALCRVAASQYCKTGTPTSILQVYLAVVTKGKWTGDENGRFSNQDFQVKHAYANSNLLGIVEMFGLEAILIYTALLLKKRVAVYFPPHSLDELMIFTRSLPAFVWHRQNWSIVHPFVELTSGELADLQNTSHYVAGFTDATVESRSDLYDVYINGTSGQIKYFSMGKLHKDIALSIVQLTEEEGVTSPHMIKEIATKTKELLTNLKSLADEDGTVSLETLKSRKMPPATENFLFSLAACEGLVPL</sequence>
<keyword evidence="4" id="KW-0967">Endosome</keyword>
<evidence type="ECO:0000256" key="2">
    <source>
        <dbReference type="ARBA" id="ARBA00008641"/>
    </source>
</evidence>
<evidence type="ECO:0000256" key="3">
    <source>
        <dbReference type="ARBA" id="ARBA00022658"/>
    </source>
</evidence>